<dbReference type="Pfam" id="PF02872">
    <property type="entry name" value="5_nucleotid_C"/>
    <property type="match status" value="1"/>
</dbReference>
<evidence type="ECO:0000256" key="1">
    <source>
        <dbReference type="RuleBase" id="RU362119"/>
    </source>
</evidence>
<feature type="signal peptide" evidence="1">
    <location>
        <begin position="1"/>
        <end position="25"/>
    </location>
</feature>
<gene>
    <name evidence="3" type="ORF">ACFQS1_07000</name>
</gene>
<dbReference type="SUPFAM" id="SSF55816">
    <property type="entry name" value="5'-nucleotidase (syn. UDP-sugar hydrolase), C-terminal domain"/>
    <property type="match status" value="1"/>
</dbReference>
<dbReference type="RefSeq" id="WP_378965296.1">
    <property type="nucleotide sequence ID" value="NZ_JBHTBJ010000003.1"/>
</dbReference>
<evidence type="ECO:0000313" key="4">
    <source>
        <dbReference type="Proteomes" id="UP001596548"/>
    </source>
</evidence>
<keyword evidence="1" id="KW-0732">Signal</keyword>
<dbReference type="Proteomes" id="UP001596548">
    <property type="component" value="Unassembled WGS sequence"/>
</dbReference>
<proteinExistence type="inferred from homology"/>
<dbReference type="InterPro" id="IPR006179">
    <property type="entry name" value="5_nucleotidase/apyrase"/>
</dbReference>
<evidence type="ECO:0000313" key="3">
    <source>
        <dbReference type="EMBL" id="MFC7273719.1"/>
    </source>
</evidence>
<name>A0ABW2HPE1_9ACTN</name>
<keyword evidence="4" id="KW-1185">Reference proteome</keyword>
<dbReference type="InterPro" id="IPR036907">
    <property type="entry name" value="5'-Nucleotdase_C_sf"/>
</dbReference>
<dbReference type="InterPro" id="IPR008334">
    <property type="entry name" value="5'-Nucleotdase_C"/>
</dbReference>
<reference evidence="4" key="1">
    <citation type="journal article" date="2019" name="Int. J. Syst. Evol. Microbiol.">
        <title>The Global Catalogue of Microorganisms (GCM) 10K type strain sequencing project: providing services to taxonomists for standard genome sequencing and annotation.</title>
        <authorList>
            <consortium name="The Broad Institute Genomics Platform"/>
            <consortium name="The Broad Institute Genome Sequencing Center for Infectious Disease"/>
            <person name="Wu L."/>
            <person name="Ma J."/>
        </authorList>
    </citation>
    <scope>NUCLEOTIDE SEQUENCE [LARGE SCALE GENOMIC DNA]</scope>
    <source>
        <strain evidence="4">XZYJT-10</strain>
    </source>
</reference>
<sequence length="615" mass="63902">MDRRRVLRHLAAPALAFALVTTLPAARPAVAPADSPAEFKPVTVAYQTGHGAKNNVVKGQFLSYNDFHGAIDPPGGSGAVVNASGTSTPAGGVEYLATYLKKLRAEAKSQGRQTLTVGAGDLIGASPLVSAAFHDEPTIELMNEVGLQVTSVGNHEFDEGVDELKRMQRGGCHPVDGCQDGDPFRGAKFTYLAANTINNKTGLPILPPIDIKLVGGVPVGFIGMTLEGTASIVNPAGIKNVHFADEVKTANTWSNVLKLFGVKAQVLLIHEGGVQGSATPTPGVSDCYNFSGPIIDIVKGLNPEIGLVVSGHTHRFYTCSLPNAKGTSVVTSAGTNGQVISDIDYSIDKRSGRFSEITARNVIVENGVSDGAGGWLKDASGVYLKNPATVDKNAKKIADKYRTAVAPIANRVVGRVTGDITRVNTAAGESQLGDVIADAQLARTVGDGAQLALMNPGGIRADIDAEATPGGEAVGEITYGEAFTIQPFNNLVVTQTLTGAQLKDVLEQQFTGYQGQTTTKILQVSNGFTYTWSASAPLGSKISNLALNGTPIDPATSYRVTTNDFLANGGDGFTLLTGGTDRTTAPGFDVDALTAYLGSNSPVAPGPADRITTIA</sequence>
<dbReference type="PANTHER" id="PTHR11575">
    <property type="entry name" value="5'-NUCLEOTIDASE-RELATED"/>
    <property type="match status" value="1"/>
</dbReference>
<dbReference type="InterPro" id="IPR029052">
    <property type="entry name" value="Metallo-depent_PP-like"/>
</dbReference>
<feature type="chain" id="PRO_5044954899" evidence="1">
    <location>
        <begin position="26"/>
        <end position="615"/>
    </location>
</feature>
<keyword evidence="1" id="KW-0547">Nucleotide-binding</keyword>
<dbReference type="SUPFAM" id="SSF56300">
    <property type="entry name" value="Metallo-dependent phosphatases"/>
    <property type="match status" value="1"/>
</dbReference>
<dbReference type="PANTHER" id="PTHR11575:SF24">
    <property type="entry name" value="5'-NUCLEOTIDASE"/>
    <property type="match status" value="1"/>
</dbReference>
<dbReference type="Gene3D" id="3.60.21.10">
    <property type="match status" value="1"/>
</dbReference>
<dbReference type="Gene3D" id="3.90.780.10">
    <property type="entry name" value="5'-Nucleotidase, C-terminal domain"/>
    <property type="match status" value="1"/>
</dbReference>
<accession>A0ABW2HPE1</accession>
<feature type="domain" description="5'-Nucleotidase C-terminal" evidence="2">
    <location>
        <begin position="412"/>
        <end position="576"/>
    </location>
</feature>
<organism evidence="3 4">
    <name type="scientific">Paractinoplanes rhizophilus</name>
    <dbReference type="NCBI Taxonomy" id="1416877"/>
    <lineage>
        <taxon>Bacteria</taxon>
        <taxon>Bacillati</taxon>
        <taxon>Actinomycetota</taxon>
        <taxon>Actinomycetes</taxon>
        <taxon>Micromonosporales</taxon>
        <taxon>Micromonosporaceae</taxon>
        <taxon>Paractinoplanes</taxon>
    </lineage>
</organism>
<protein>
    <submittedName>
        <fullName evidence="3">Bifunctional metallophosphatase/5'-nucleotidase</fullName>
    </submittedName>
</protein>
<dbReference type="PRINTS" id="PR01607">
    <property type="entry name" value="APYRASEFAMLY"/>
</dbReference>
<comment type="caution">
    <text evidence="3">The sequence shown here is derived from an EMBL/GenBank/DDBJ whole genome shotgun (WGS) entry which is preliminary data.</text>
</comment>
<evidence type="ECO:0000259" key="2">
    <source>
        <dbReference type="Pfam" id="PF02872"/>
    </source>
</evidence>
<comment type="similarity">
    <text evidence="1">Belongs to the 5'-nucleotidase family.</text>
</comment>
<dbReference type="EMBL" id="JBHTBJ010000003">
    <property type="protein sequence ID" value="MFC7273719.1"/>
    <property type="molecule type" value="Genomic_DNA"/>
</dbReference>
<keyword evidence="1" id="KW-0378">Hydrolase</keyword>